<reference evidence="7" key="2">
    <citation type="submission" date="2021-04" db="EMBL/GenBank/DDBJ databases">
        <authorList>
            <person name="Gilroy R."/>
        </authorList>
    </citation>
    <scope>NUCLEOTIDE SEQUENCE</scope>
    <source>
        <strain evidence="7">CHK187-11901</strain>
    </source>
</reference>
<dbReference type="InterPro" id="IPR036388">
    <property type="entry name" value="WH-like_DNA-bd_sf"/>
</dbReference>
<name>A0A9D2NTE6_9FIRM</name>
<sequence length="194" mass="21951">MLMNLQAVIEGLLFLSGDEGVTIAQLQGCIDDVFPQEIEEQLEKIAQSCQDECRGFELVHFAGKYKFVSKEEVYPFAQRLFGSVRPATLSSAAMETLAIIAYKQPITRAEIEEIRGVGCDMMLKKLAARGLIEEAGRMDIAGRPILYRVTQEFMDSFELESLQELPELPKTKMNLDEELFEQEADEQDEEKTSE</sequence>
<evidence type="ECO:0000256" key="3">
    <source>
        <dbReference type="ARBA" id="ARBA00022829"/>
    </source>
</evidence>
<keyword evidence="3 5" id="KW-0159">Chromosome partition</keyword>
<dbReference type="InterPro" id="IPR005234">
    <property type="entry name" value="ScpB_csome_segregation"/>
</dbReference>
<keyword evidence="4 5" id="KW-0131">Cell cycle</keyword>
<dbReference type="PANTHER" id="PTHR34298:SF2">
    <property type="entry name" value="SEGREGATION AND CONDENSATION PROTEIN B"/>
    <property type="match status" value="1"/>
</dbReference>
<organism evidence="7 8">
    <name type="scientific">Candidatus Merdibacter merdavium</name>
    <dbReference type="NCBI Taxonomy" id="2838692"/>
    <lineage>
        <taxon>Bacteria</taxon>
        <taxon>Bacillati</taxon>
        <taxon>Bacillota</taxon>
        <taxon>Erysipelotrichia</taxon>
        <taxon>Erysipelotrichales</taxon>
        <taxon>Erysipelotrichaceae</taxon>
        <taxon>Merdibacter</taxon>
    </lineage>
</organism>
<dbReference type="Pfam" id="PF04079">
    <property type="entry name" value="SMC_ScpB"/>
    <property type="match status" value="1"/>
</dbReference>
<dbReference type="GO" id="GO:0005737">
    <property type="term" value="C:cytoplasm"/>
    <property type="evidence" value="ECO:0007669"/>
    <property type="project" value="UniProtKB-SubCell"/>
</dbReference>
<dbReference type="EMBL" id="DWWM01000055">
    <property type="protein sequence ID" value="HJC37133.1"/>
    <property type="molecule type" value="Genomic_DNA"/>
</dbReference>
<dbReference type="Gene3D" id="1.10.10.10">
    <property type="entry name" value="Winged helix-like DNA-binding domain superfamily/Winged helix DNA-binding domain"/>
    <property type="match status" value="2"/>
</dbReference>
<evidence type="ECO:0000256" key="2">
    <source>
        <dbReference type="ARBA" id="ARBA00022618"/>
    </source>
</evidence>
<evidence type="ECO:0000256" key="1">
    <source>
        <dbReference type="ARBA" id="ARBA00022490"/>
    </source>
</evidence>
<dbReference type="GO" id="GO:0006260">
    <property type="term" value="P:DNA replication"/>
    <property type="evidence" value="ECO:0007669"/>
    <property type="project" value="UniProtKB-UniRule"/>
</dbReference>
<dbReference type="PANTHER" id="PTHR34298">
    <property type="entry name" value="SEGREGATION AND CONDENSATION PROTEIN B"/>
    <property type="match status" value="1"/>
</dbReference>
<dbReference type="SUPFAM" id="SSF46785">
    <property type="entry name" value="Winged helix' DNA-binding domain"/>
    <property type="match status" value="2"/>
</dbReference>
<dbReference type="InterPro" id="IPR036390">
    <property type="entry name" value="WH_DNA-bd_sf"/>
</dbReference>
<dbReference type="GO" id="GO:0051301">
    <property type="term" value="P:cell division"/>
    <property type="evidence" value="ECO:0007669"/>
    <property type="project" value="UniProtKB-KW"/>
</dbReference>
<evidence type="ECO:0000256" key="5">
    <source>
        <dbReference type="HAMAP-Rule" id="MF_01804"/>
    </source>
</evidence>
<evidence type="ECO:0000313" key="8">
    <source>
        <dbReference type="Proteomes" id="UP000823896"/>
    </source>
</evidence>
<dbReference type="PIRSF" id="PIRSF019345">
    <property type="entry name" value="ScpB"/>
    <property type="match status" value="1"/>
</dbReference>
<evidence type="ECO:0000256" key="4">
    <source>
        <dbReference type="ARBA" id="ARBA00023306"/>
    </source>
</evidence>
<dbReference type="AlphaFoldDB" id="A0A9D2NTE6"/>
<comment type="function">
    <text evidence="5">Participates in chromosomal partition during cell division. May act via the formation of a condensin-like complex containing Smc and ScpA that pull DNA away from mid-cell into both cell halves.</text>
</comment>
<comment type="subcellular location">
    <subcellularLocation>
        <location evidence="5">Cytoplasm</location>
    </subcellularLocation>
    <text evidence="5">Associated with two foci at the outer edges of the nucleoid region in young cells, and at four foci within both cell halves in older cells.</text>
</comment>
<keyword evidence="1 5" id="KW-0963">Cytoplasm</keyword>
<dbReference type="GO" id="GO:0051304">
    <property type="term" value="P:chromosome separation"/>
    <property type="evidence" value="ECO:0007669"/>
    <property type="project" value="InterPro"/>
</dbReference>
<comment type="subunit">
    <text evidence="5">Homodimer. Homodimerization may be required to stabilize the binding of ScpA to the Smc head domains. Component of a cohesin-like complex composed of ScpA, ScpB and the Smc homodimer, in which ScpA and ScpB bind to the head domain of Smc. The presence of the three proteins is required for the association of the complex with DNA.</text>
</comment>
<dbReference type="HAMAP" id="MF_01804">
    <property type="entry name" value="ScpB"/>
    <property type="match status" value="1"/>
</dbReference>
<keyword evidence="2 5" id="KW-0132">Cell division</keyword>
<reference evidence="7" key="1">
    <citation type="journal article" date="2021" name="PeerJ">
        <title>Extensive microbial diversity within the chicken gut microbiome revealed by metagenomics and culture.</title>
        <authorList>
            <person name="Gilroy R."/>
            <person name="Ravi A."/>
            <person name="Getino M."/>
            <person name="Pursley I."/>
            <person name="Horton D.L."/>
            <person name="Alikhan N.F."/>
            <person name="Baker D."/>
            <person name="Gharbi K."/>
            <person name="Hall N."/>
            <person name="Watson M."/>
            <person name="Adriaenssens E.M."/>
            <person name="Foster-Nyarko E."/>
            <person name="Jarju S."/>
            <person name="Secka A."/>
            <person name="Antonio M."/>
            <person name="Oren A."/>
            <person name="Chaudhuri R.R."/>
            <person name="La Ragione R."/>
            <person name="Hildebrand F."/>
            <person name="Pallen M.J."/>
        </authorList>
    </citation>
    <scope>NUCLEOTIDE SEQUENCE</scope>
    <source>
        <strain evidence="7">CHK187-11901</strain>
    </source>
</reference>
<gene>
    <name evidence="5 7" type="primary">scpB</name>
    <name evidence="7" type="ORF">H9702_08425</name>
</gene>
<dbReference type="Proteomes" id="UP000823896">
    <property type="component" value="Unassembled WGS sequence"/>
</dbReference>
<comment type="caution">
    <text evidence="7">The sequence shown here is derived from an EMBL/GenBank/DDBJ whole genome shotgun (WGS) entry which is preliminary data.</text>
</comment>
<evidence type="ECO:0000313" key="7">
    <source>
        <dbReference type="EMBL" id="HJC37133.1"/>
    </source>
</evidence>
<accession>A0A9D2NTE6</accession>
<dbReference type="NCBIfam" id="TIGR00281">
    <property type="entry name" value="SMC-Scp complex subunit ScpB"/>
    <property type="match status" value="1"/>
</dbReference>
<proteinExistence type="inferred from homology"/>
<comment type="similarity">
    <text evidence="5">Belongs to the ScpB family.</text>
</comment>
<protein>
    <recommendedName>
        <fullName evidence="5">Segregation and condensation protein B</fullName>
    </recommendedName>
</protein>
<feature type="compositionally biased region" description="Acidic residues" evidence="6">
    <location>
        <begin position="176"/>
        <end position="194"/>
    </location>
</feature>
<evidence type="ECO:0000256" key="6">
    <source>
        <dbReference type="SAM" id="MobiDB-lite"/>
    </source>
</evidence>
<feature type="region of interest" description="Disordered" evidence="6">
    <location>
        <begin position="168"/>
        <end position="194"/>
    </location>
</feature>